<dbReference type="EMBL" id="FOJM01000007">
    <property type="protein sequence ID" value="SFA48526.1"/>
    <property type="molecule type" value="Genomic_DNA"/>
</dbReference>
<dbReference type="STRING" id="332999.SAMN04488511_107157"/>
<evidence type="ECO:0000313" key="2">
    <source>
        <dbReference type="Proteomes" id="UP000198836"/>
    </source>
</evidence>
<reference evidence="2" key="1">
    <citation type="submission" date="2016-10" db="EMBL/GenBank/DDBJ databases">
        <authorList>
            <person name="Varghese N."/>
            <person name="Submissions S."/>
        </authorList>
    </citation>
    <scope>NUCLEOTIDE SEQUENCE [LARGE SCALE GENOMIC DNA]</scope>
    <source>
        <strain evidence="2">DSM 18130</strain>
    </source>
</reference>
<dbReference type="AlphaFoldDB" id="A0A1I0TBZ6"/>
<protein>
    <submittedName>
        <fullName evidence="1">Uncharacterized protein</fullName>
    </submittedName>
</protein>
<evidence type="ECO:0000313" key="1">
    <source>
        <dbReference type="EMBL" id="SFA48526.1"/>
    </source>
</evidence>
<organism evidence="1 2">
    <name type="scientific">Pedobacter suwonensis</name>
    <dbReference type="NCBI Taxonomy" id="332999"/>
    <lineage>
        <taxon>Bacteria</taxon>
        <taxon>Pseudomonadati</taxon>
        <taxon>Bacteroidota</taxon>
        <taxon>Sphingobacteriia</taxon>
        <taxon>Sphingobacteriales</taxon>
        <taxon>Sphingobacteriaceae</taxon>
        <taxon>Pedobacter</taxon>
    </lineage>
</organism>
<gene>
    <name evidence="1" type="ORF">SAMN04488511_107157</name>
</gene>
<proteinExistence type="predicted"/>
<accession>A0A1I0TBZ6</accession>
<sequence>MKFLLNRGIILNYDKINVNQTDKKINIANISYQSNTLKNSA</sequence>
<keyword evidence="2" id="KW-1185">Reference proteome</keyword>
<name>A0A1I0TBZ6_9SPHI</name>
<dbReference type="Proteomes" id="UP000198836">
    <property type="component" value="Unassembled WGS sequence"/>
</dbReference>